<dbReference type="CDD" id="cd00110">
    <property type="entry name" value="LamG"/>
    <property type="match status" value="1"/>
</dbReference>
<dbReference type="InterPro" id="IPR015919">
    <property type="entry name" value="Cadherin-like_sf"/>
</dbReference>
<dbReference type="GO" id="GO:0007431">
    <property type="term" value="P:salivary gland development"/>
    <property type="evidence" value="ECO:0007669"/>
    <property type="project" value="UniProtKB-ARBA"/>
</dbReference>
<keyword evidence="6 12" id="KW-0106">Calcium</keyword>
<dbReference type="InterPro" id="IPR000233">
    <property type="entry name" value="Cadherin_Y-type_LIR"/>
</dbReference>
<evidence type="ECO:0000256" key="12">
    <source>
        <dbReference type="PROSITE-ProRule" id="PRU00043"/>
    </source>
</evidence>
<dbReference type="FunFam" id="4.10.900.10:FF:000012">
    <property type="entry name" value="Putative DE-cadherin"/>
    <property type="match status" value="1"/>
</dbReference>
<evidence type="ECO:0008006" key="22">
    <source>
        <dbReference type="Google" id="ProtNLM"/>
    </source>
</evidence>
<dbReference type="SMART" id="SM00282">
    <property type="entry name" value="LamG"/>
    <property type="match status" value="1"/>
</dbReference>
<gene>
    <name evidence="20" type="ORF">CEUTPL_LOCUS199</name>
</gene>
<dbReference type="GO" id="GO:0016342">
    <property type="term" value="C:catenin complex"/>
    <property type="evidence" value="ECO:0007669"/>
    <property type="project" value="TreeGrafter"/>
</dbReference>
<dbReference type="Proteomes" id="UP001152799">
    <property type="component" value="Chromosome 1"/>
</dbReference>
<name>A0A9N9QI10_9CUCU</name>
<dbReference type="PROSITE" id="PS01186">
    <property type="entry name" value="EGF_2"/>
    <property type="match status" value="1"/>
</dbReference>
<evidence type="ECO:0000256" key="16">
    <source>
        <dbReference type="SAM" id="Phobius"/>
    </source>
</evidence>
<evidence type="ECO:0000313" key="21">
    <source>
        <dbReference type="Proteomes" id="UP001152799"/>
    </source>
</evidence>
<evidence type="ECO:0000256" key="8">
    <source>
        <dbReference type="ARBA" id="ARBA00022989"/>
    </source>
</evidence>
<dbReference type="GO" id="GO:0007043">
    <property type="term" value="P:cell-cell junction assembly"/>
    <property type="evidence" value="ECO:0007669"/>
    <property type="project" value="TreeGrafter"/>
</dbReference>
<evidence type="ECO:0000256" key="2">
    <source>
        <dbReference type="ARBA" id="ARBA00022536"/>
    </source>
</evidence>
<keyword evidence="21" id="KW-1185">Reference proteome</keyword>
<evidence type="ECO:0000256" key="7">
    <source>
        <dbReference type="ARBA" id="ARBA00022889"/>
    </source>
</evidence>
<keyword evidence="9 16" id="KW-0472">Membrane</keyword>
<comment type="subcellular location">
    <subcellularLocation>
        <location evidence="1 14">Cell membrane</location>
        <topology evidence="1 14">Single-pass type I membrane protein</topology>
    </subcellularLocation>
</comment>
<accession>A0A9N9QI10</accession>
<dbReference type="SUPFAM" id="SSF49899">
    <property type="entry name" value="Concanavalin A-like lectins/glucanases"/>
    <property type="match status" value="1"/>
</dbReference>
<dbReference type="Pfam" id="PF24811">
    <property type="entry name" value="Ig_Shg"/>
    <property type="match status" value="1"/>
</dbReference>
<evidence type="ECO:0000256" key="3">
    <source>
        <dbReference type="ARBA" id="ARBA00022692"/>
    </source>
</evidence>
<dbReference type="InterPro" id="IPR039808">
    <property type="entry name" value="Cadherin"/>
</dbReference>
<feature type="domain" description="Laminin G" evidence="18">
    <location>
        <begin position="1109"/>
        <end position="1302"/>
    </location>
</feature>
<dbReference type="Gene3D" id="2.60.40.60">
    <property type="entry name" value="Cadherins"/>
    <property type="match status" value="7"/>
</dbReference>
<evidence type="ECO:0000256" key="11">
    <source>
        <dbReference type="ARBA" id="ARBA00023180"/>
    </source>
</evidence>
<dbReference type="InterPro" id="IPR001791">
    <property type="entry name" value="Laminin_G"/>
</dbReference>
<feature type="domain" description="Cadherin" evidence="19">
    <location>
        <begin position="312"/>
        <end position="393"/>
    </location>
</feature>
<comment type="caution">
    <text evidence="13">Lacks conserved residue(s) required for the propagation of feature annotation.</text>
</comment>
<feature type="domain" description="Cadherin" evidence="19">
    <location>
        <begin position="513"/>
        <end position="604"/>
    </location>
</feature>
<dbReference type="GO" id="GO:0048565">
    <property type="term" value="P:digestive tract development"/>
    <property type="evidence" value="ECO:0007669"/>
    <property type="project" value="UniProtKB-ARBA"/>
</dbReference>
<evidence type="ECO:0000256" key="14">
    <source>
        <dbReference type="RuleBase" id="RU003318"/>
    </source>
</evidence>
<feature type="domain" description="Cadherin" evidence="19">
    <location>
        <begin position="400"/>
        <end position="503"/>
    </location>
</feature>
<dbReference type="GO" id="GO:0007424">
    <property type="term" value="P:open tracheal system development"/>
    <property type="evidence" value="ECO:0007669"/>
    <property type="project" value="UniProtKB-ARBA"/>
</dbReference>
<feature type="domain" description="Cadherin" evidence="19">
    <location>
        <begin position="732"/>
        <end position="826"/>
    </location>
</feature>
<evidence type="ECO:0000313" key="20">
    <source>
        <dbReference type="EMBL" id="CAG9759449.1"/>
    </source>
</evidence>
<evidence type="ECO:0000259" key="18">
    <source>
        <dbReference type="PROSITE" id="PS50025"/>
    </source>
</evidence>
<dbReference type="GO" id="GO:0008104">
    <property type="term" value="P:intracellular protein localization"/>
    <property type="evidence" value="ECO:0007669"/>
    <property type="project" value="UniProtKB-ARBA"/>
</dbReference>
<dbReference type="PANTHER" id="PTHR24027">
    <property type="entry name" value="CADHERIN-23"/>
    <property type="match status" value="1"/>
</dbReference>
<dbReference type="EMBL" id="OU892277">
    <property type="protein sequence ID" value="CAG9759449.1"/>
    <property type="molecule type" value="Genomic_DNA"/>
</dbReference>
<dbReference type="GO" id="GO:0016339">
    <property type="term" value="P:calcium-dependent cell-cell adhesion via plasma membrane cell adhesion molecules"/>
    <property type="evidence" value="ECO:0007669"/>
    <property type="project" value="TreeGrafter"/>
</dbReference>
<evidence type="ECO:0000256" key="6">
    <source>
        <dbReference type="ARBA" id="ARBA00022837"/>
    </source>
</evidence>
<dbReference type="FunFam" id="2.60.40.60:FF:000116">
    <property type="entry name" value="Dachsous cadherin-related 2"/>
    <property type="match status" value="1"/>
</dbReference>
<keyword evidence="5" id="KW-0677">Repeat</keyword>
<dbReference type="GO" id="GO:0098858">
    <property type="term" value="C:actin-based cell projection"/>
    <property type="evidence" value="ECO:0007669"/>
    <property type="project" value="UniProtKB-ARBA"/>
</dbReference>
<feature type="signal peptide" evidence="17">
    <location>
        <begin position="1"/>
        <end position="16"/>
    </location>
</feature>
<evidence type="ECO:0000256" key="15">
    <source>
        <dbReference type="RuleBase" id="RU004357"/>
    </source>
</evidence>
<dbReference type="GO" id="GO:0005912">
    <property type="term" value="C:adherens junction"/>
    <property type="evidence" value="ECO:0007669"/>
    <property type="project" value="TreeGrafter"/>
</dbReference>
<evidence type="ECO:0000256" key="9">
    <source>
        <dbReference type="ARBA" id="ARBA00023136"/>
    </source>
</evidence>
<feature type="chain" id="PRO_5040417732" description="DE-cadherin" evidence="17">
    <location>
        <begin position="17"/>
        <end position="1489"/>
    </location>
</feature>
<dbReference type="PROSITE" id="PS50025">
    <property type="entry name" value="LAM_G_DOMAIN"/>
    <property type="match status" value="1"/>
</dbReference>
<keyword evidence="11" id="KW-0325">Glycoprotein</keyword>
<dbReference type="PANTHER" id="PTHR24027:SF422">
    <property type="entry name" value="CADHERIN DOMAIN-CONTAINING PROTEIN"/>
    <property type="match status" value="1"/>
</dbReference>
<dbReference type="GO" id="GO:0009887">
    <property type="term" value="P:animal organ morphogenesis"/>
    <property type="evidence" value="ECO:0007669"/>
    <property type="project" value="UniProtKB-ARBA"/>
</dbReference>
<dbReference type="Gene3D" id="4.10.900.10">
    <property type="entry name" value="TCF3-CBD (Catenin binding domain)"/>
    <property type="match status" value="1"/>
</dbReference>
<reference evidence="20" key="1">
    <citation type="submission" date="2022-01" db="EMBL/GenBank/DDBJ databases">
        <authorList>
            <person name="King R."/>
        </authorList>
    </citation>
    <scope>NUCLEOTIDE SEQUENCE</scope>
</reference>
<dbReference type="Gene3D" id="2.10.25.10">
    <property type="entry name" value="Laminin"/>
    <property type="match status" value="1"/>
</dbReference>
<proteinExistence type="predicted"/>
<dbReference type="OrthoDB" id="6252479at2759"/>
<dbReference type="GO" id="GO:0035239">
    <property type="term" value="P:tube morphogenesis"/>
    <property type="evidence" value="ECO:0007669"/>
    <property type="project" value="UniProtKB-ARBA"/>
</dbReference>
<dbReference type="PROSITE" id="PS50268">
    <property type="entry name" value="CADHERIN_2"/>
    <property type="match status" value="7"/>
</dbReference>
<dbReference type="GO" id="GO:0005509">
    <property type="term" value="F:calcium ion binding"/>
    <property type="evidence" value="ECO:0007669"/>
    <property type="project" value="UniProtKB-UniRule"/>
</dbReference>
<protein>
    <recommendedName>
        <fullName evidence="22">DE-cadherin</fullName>
    </recommendedName>
</protein>
<dbReference type="GO" id="GO:0044331">
    <property type="term" value="P:cell-cell adhesion mediated by cadherin"/>
    <property type="evidence" value="ECO:0007669"/>
    <property type="project" value="TreeGrafter"/>
</dbReference>
<organism evidence="20 21">
    <name type="scientific">Ceutorhynchus assimilis</name>
    <name type="common">cabbage seed weevil</name>
    <dbReference type="NCBI Taxonomy" id="467358"/>
    <lineage>
        <taxon>Eukaryota</taxon>
        <taxon>Metazoa</taxon>
        <taxon>Ecdysozoa</taxon>
        <taxon>Arthropoda</taxon>
        <taxon>Hexapoda</taxon>
        <taxon>Insecta</taxon>
        <taxon>Pterygota</taxon>
        <taxon>Neoptera</taxon>
        <taxon>Endopterygota</taxon>
        <taxon>Coleoptera</taxon>
        <taxon>Polyphaga</taxon>
        <taxon>Cucujiformia</taxon>
        <taxon>Curculionidae</taxon>
        <taxon>Ceutorhynchinae</taxon>
        <taxon>Ceutorhynchus</taxon>
    </lineage>
</organism>
<dbReference type="InterPro" id="IPR000742">
    <property type="entry name" value="EGF"/>
</dbReference>
<evidence type="ECO:0000256" key="1">
    <source>
        <dbReference type="ARBA" id="ARBA00004251"/>
    </source>
</evidence>
<keyword evidence="8 16" id="KW-1133">Transmembrane helix</keyword>
<dbReference type="Pfam" id="PF01049">
    <property type="entry name" value="CADH_Y-type_LIR"/>
    <property type="match status" value="1"/>
</dbReference>
<dbReference type="InterPro" id="IPR013320">
    <property type="entry name" value="ConA-like_dom_sf"/>
</dbReference>
<comment type="function">
    <text evidence="15">Cadherins are calcium-dependent cell adhesion proteins.</text>
</comment>
<dbReference type="GO" id="GO:0034332">
    <property type="term" value="P:adherens junction organization"/>
    <property type="evidence" value="ECO:0007669"/>
    <property type="project" value="TreeGrafter"/>
</dbReference>
<evidence type="ECO:0000256" key="5">
    <source>
        <dbReference type="ARBA" id="ARBA00022737"/>
    </source>
</evidence>
<dbReference type="GO" id="GO:0007156">
    <property type="term" value="P:homophilic cell adhesion via plasma membrane adhesion molecules"/>
    <property type="evidence" value="ECO:0007669"/>
    <property type="project" value="InterPro"/>
</dbReference>
<dbReference type="GO" id="GO:0007163">
    <property type="term" value="P:establishment or maintenance of cell polarity"/>
    <property type="evidence" value="ECO:0007669"/>
    <property type="project" value="UniProtKB-ARBA"/>
</dbReference>
<feature type="domain" description="Cadherin" evidence="19">
    <location>
        <begin position="605"/>
        <end position="712"/>
    </location>
</feature>
<dbReference type="GO" id="GO:0000902">
    <property type="term" value="P:cell morphogenesis"/>
    <property type="evidence" value="ECO:0007669"/>
    <property type="project" value="TreeGrafter"/>
</dbReference>
<dbReference type="InterPro" id="IPR027397">
    <property type="entry name" value="Catenin-bd_sf"/>
</dbReference>
<keyword evidence="7 14" id="KW-0130">Cell adhesion</keyword>
<dbReference type="GO" id="GO:0001736">
    <property type="term" value="P:establishment of planar polarity"/>
    <property type="evidence" value="ECO:0007669"/>
    <property type="project" value="UniProtKB-ARBA"/>
</dbReference>
<dbReference type="GO" id="GO:0008013">
    <property type="term" value="F:beta-catenin binding"/>
    <property type="evidence" value="ECO:0007669"/>
    <property type="project" value="TreeGrafter"/>
</dbReference>
<evidence type="ECO:0000259" key="19">
    <source>
        <dbReference type="PROSITE" id="PS50268"/>
    </source>
</evidence>
<keyword evidence="4 17" id="KW-0732">Signal</keyword>
<keyword evidence="2" id="KW-0245">EGF-like domain</keyword>
<dbReference type="FunFam" id="2.60.40.60:FF:000058">
    <property type="entry name" value="FAT atypical cadherin 3"/>
    <property type="match status" value="1"/>
</dbReference>
<evidence type="ECO:0000256" key="4">
    <source>
        <dbReference type="ARBA" id="ARBA00022729"/>
    </source>
</evidence>
<dbReference type="Gene3D" id="2.60.120.200">
    <property type="match status" value="1"/>
</dbReference>
<dbReference type="FunFam" id="2.60.40.60:FF:000032">
    <property type="entry name" value="FAT atypical cadherin 1"/>
    <property type="match status" value="1"/>
</dbReference>
<dbReference type="InterPro" id="IPR056370">
    <property type="entry name" value="Shg-like_Ig-like"/>
</dbReference>
<dbReference type="GO" id="GO:0045296">
    <property type="term" value="F:cadherin binding"/>
    <property type="evidence" value="ECO:0007669"/>
    <property type="project" value="TreeGrafter"/>
</dbReference>
<sequence length="1489" mass="166592">MELIFFILLVIGLAAGQTQLTTTSFRGESSENAVDFVSSSKPIRTKSQKITTDSNKKPMFTDCDSYNMAQVKEEQDKGTFVIQVNARDDDPPNAGGTVTYKIVKREGGSKDYFTIDSTTGEVRTSTPFDRDEPFNQKEMYVTIQATDNGRPKLSDICTFKVTITDINDNSPQLDQQDYIAQVAEDLKVKSEVMRIFAYDIDDGNNSKLTYGFNVSNDFLNFFRIDPNTGVVYLQQSLAGYKNSRFTNQVVVKDNGALPKSTDAPISIVVVGSDKKSPTIEKLTPDGVLELKENFNNYSDHLVTIVARSNIADNEIAFELIKGKTPQTNKEQTFALTPSTENTYSAYITLARPLDYETVTEYSLSVRIKNKDIMDISIDIPVKVLDVNDEVPTFIEYLKGSVVENDDPGAQAMVVRAFDKDGTSENNVVSYDLQTHADVFSIDRQSGVIKSLQGFDRELVKVYNVKVRAYDNSPSALLNNGRPNEIVQIFQISIEDRNDNAPKFTQSVYNCTDIVENFDIGKDVGEVKAVDQDSASQIIYSIVDGNIGEAFYIENTTGRIKVKNKLDFETIEQYKLRVRAFDGIFEDFAMVQIFISNVNDERPVFEKHNKTIHIEEETIPDGCIIHVKAYDPDIRDRTADQHIVYTVENDFIRVTSDGCVSITKKLDRDRPFGSPSRQVFIIAYDNDGAPNSMSNATEIIIVLIDINDNAPFLNVTEVVWPENKDPHEGDNQITELSADDYDGPENGPPFIYQLADEASDDIRNKFTIMGLTLHALVMFDREEKKYYDIPILVTDSGNPPLSKVSILRVVIGDVNDNPAKDGSSEIFVYKYENWNKDITIGRVYVEDPDDWDLPDKIFLQLDYYDLFLLSKHDPGMIIMSNGISEGKYFLRFNVTEENLPLIPRHTVFADVTVTVKEIPQEAVVKSGSVRIVGSSIEEFVEKSFTTNLSKKDELQQHIAEIVNTSVANVDVFTVMTTPSNSSLIDVRFSAHGSPYYAPEKLNNKLTDYQEKLEIELDMTFEMISINECLNENTCGIGNSCFNKLNISDDEPAVVYTNRTSFVGVKSFVEAKCDCIDIMPSTCLNGGIMDEYTGICSCPVGYEGPFCEILSVAFYGNGWAMYRGFEACNATEIILSVAPRTDNGLIFYAGPLTYRHALLSKEFMSLELRDGVPVLKIDNGFHPIEVLTKYNNGQAKSLNDGAAHKIRITLVYSKTETNLELEVDDCKSTCMQFETLPARLLRINGPLQVGGLSKKFSEEQYKMLWNSIAPTDVGFQGCIKNLTFNNNYYNLGQPSDFLEAIPDCSYGMQQAVSFGIDSNFLVAILVCVAVLILLLLAVVVHRRKHDNLNEKDIDDTTENIINYEDEGGGECDAHFNLSVFPMAPTKEGIQRSENPEVNGTEPDISVFLDTKKHSCDKDPENLPYDDVRHYAYEGDGNSTGSLSSLGSCTDDGDLDFNYLSSFGKRFSKLADMYDYDGSDDDTQNGGDEAWC</sequence>
<feature type="transmembrane region" description="Helical" evidence="16">
    <location>
        <begin position="1318"/>
        <end position="1338"/>
    </location>
</feature>
<dbReference type="GO" id="GO:0007297">
    <property type="term" value="P:follicle cell of egg chamber migration"/>
    <property type="evidence" value="ECO:0007669"/>
    <property type="project" value="UniProtKB-ARBA"/>
</dbReference>
<feature type="domain" description="Cadherin" evidence="19">
    <location>
        <begin position="174"/>
        <end position="279"/>
    </location>
</feature>
<dbReference type="SUPFAM" id="SSF49313">
    <property type="entry name" value="Cadherin-like"/>
    <property type="match status" value="8"/>
</dbReference>
<evidence type="ECO:0000256" key="17">
    <source>
        <dbReference type="SAM" id="SignalP"/>
    </source>
</evidence>
<evidence type="ECO:0000256" key="10">
    <source>
        <dbReference type="ARBA" id="ARBA00023157"/>
    </source>
</evidence>
<keyword evidence="10" id="KW-1015">Disulfide bond</keyword>
<dbReference type="GO" id="GO:0048589">
    <property type="term" value="P:developmental growth"/>
    <property type="evidence" value="ECO:0007669"/>
    <property type="project" value="UniProtKB-ARBA"/>
</dbReference>
<dbReference type="Pfam" id="PF02210">
    <property type="entry name" value="Laminin_G_2"/>
    <property type="match status" value="1"/>
</dbReference>
<dbReference type="PROSITE" id="PS00022">
    <property type="entry name" value="EGF_1"/>
    <property type="match status" value="1"/>
</dbReference>
<dbReference type="PROSITE" id="PS00232">
    <property type="entry name" value="CADHERIN_1"/>
    <property type="match status" value="3"/>
</dbReference>
<dbReference type="InterPro" id="IPR002126">
    <property type="entry name" value="Cadherin-like_dom"/>
</dbReference>
<dbReference type="PRINTS" id="PR00205">
    <property type="entry name" value="CADHERIN"/>
</dbReference>
<dbReference type="SMART" id="SM00112">
    <property type="entry name" value="CA"/>
    <property type="match status" value="7"/>
</dbReference>
<evidence type="ECO:0000256" key="13">
    <source>
        <dbReference type="PROSITE-ProRule" id="PRU00122"/>
    </source>
</evidence>
<dbReference type="InterPro" id="IPR020894">
    <property type="entry name" value="Cadherin_CS"/>
</dbReference>
<keyword evidence="3 14" id="KW-0812">Transmembrane</keyword>
<feature type="domain" description="Cadherin" evidence="19">
    <location>
        <begin position="69"/>
        <end position="173"/>
    </location>
</feature>
<dbReference type="Pfam" id="PF00028">
    <property type="entry name" value="Cadherin"/>
    <property type="match status" value="4"/>
</dbReference>
<dbReference type="CDD" id="cd11304">
    <property type="entry name" value="Cadherin_repeat"/>
    <property type="match status" value="5"/>
</dbReference>